<evidence type="ECO:0000313" key="4">
    <source>
        <dbReference type="Proteomes" id="UP000053447"/>
    </source>
</evidence>
<sequence length="1009" mass="114599">HSLARAVARAVKRQAQVTQGVQNVYDDEDYLLALILKDKLEETECKKKLKEYCKGLRTINPGLDKVDEKLQKVCKEDKTAEKKCTGLKEKIKAKCTVFMNELKTESGKSISKLKDNDCKNNEQKCLFLEGACSDDLKEKCNDLRNKCYQKKRDEVAEKALLRALNGDLKDKDLCKKKIENVCLLLGQESNELMQKCFDTESLCTSLVQTIKDKCASLKTEIGKVLTTDGKLQKKEHSLLEKLLEKCHFHYESCKTENPDCNNLKKKCKDAGITYIPPGLKFDPTKPEATLAEKIGLEELYKEAARQGVVIQRALERDIVDLLVFLSGSNPFDDTQCQSVLNTKCSSIEYLTQGLKDLCGNKSNYTKKCKEFKEEFQETKDSLEVKFRSNLFEKEIKLWGELPKFLTENDCVGLQSDCFYFEGQTDFEKICKNVKAACYKKGLDALANQALQDKMRGKFHNRNDTWFETLQKDLVKTCVDFKGESDELFVLCVKPTEGALTVLTDLHTRTNLLQGDLNERRDFPTRQDCEELLKKCQDLEQDSEEIKWPCRTLKHHCNRLEIAEQLEERLLEEKVKDLDKFDLCLENLGKRCHEWSKRGRTRFALACVAQNITCKILTKSVESKCTTLKARMKTNGVLDKAKEEKTMEETCDSWTPYCSKFMSSCQSLIAGDGKCKELNKECETFIKKKELELKVVDQLKGHLNTRKKCKGELDKYCTQWANASNGLETLCTDTTNSKNDTEVRKKLCEKLVEQVKSQCPELQKKLAETSKELEKKANEYEDIKKKAKDAMEKANLVLSKAKVENNKSANEVVPSAPAVPSGTKDTKLFRLIRRDATVKVTEDEAKAFDLVAQAFGLYVELREICHDLLKGCGFKKECDCDDLCKTIESKCHGLKPLDVKPYEITTKNITTTTTTTTTTTETVKDAKATECQSLQTTDTWVTKTSTHTSTSTTTSTVTSRITLTSTRRCKPTKCTTGDDPEDVKPSEGLRMNGWSIMKGMIVAMMISFMI</sequence>
<dbReference type="Pfam" id="PF12373">
    <property type="entry name" value="Msg2_C"/>
    <property type="match status" value="1"/>
</dbReference>
<feature type="coiled-coil region" evidence="1">
    <location>
        <begin position="751"/>
        <end position="803"/>
    </location>
</feature>
<dbReference type="EMBL" id="LFWA01000010">
    <property type="protein sequence ID" value="KTW29159.1"/>
    <property type="molecule type" value="Genomic_DNA"/>
</dbReference>
<evidence type="ECO:0000313" key="3">
    <source>
        <dbReference type="EMBL" id="KTW29159.1"/>
    </source>
</evidence>
<evidence type="ECO:0000256" key="1">
    <source>
        <dbReference type="SAM" id="Coils"/>
    </source>
</evidence>
<comment type="caution">
    <text evidence="3">The sequence shown here is derived from an EMBL/GenBank/DDBJ whole genome shotgun (WGS) entry which is preliminary data.</text>
</comment>
<accession>A0A0W4ZLB9</accession>
<dbReference type="GeneID" id="28940951"/>
<feature type="coiled-coil region" evidence="1">
    <location>
        <begin position="354"/>
        <end position="381"/>
    </location>
</feature>
<dbReference type="Pfam" id="PF02349">
    <property type="entry name" value="MSG"/>
    <property type="match status" value="5"/>
</dbReference>
<dbReference type="RefSeq" id="XP_018229268.1">
    <property type="nucleotide sequence ID" value="XM_018374696.1"/>
</dbReference>
<feature type="domain" description="Major surface glycoprotein 2 C-terminal" evidence="2">
    <location>
        <begin position="828"/>
        <end position="855"/>
    </location>
</feature>
<dbReference type="STRING" id="1408657.A0A0W4ZLB9"/>
<evidence type="ECO:0000259" key="2">
    <source>
        <dbReference type="Pfam" id="PF12373"/>
    </source>
</evidence>
<dbReference type="InterPro" id="IPR021041">
    <property type="entry name" value="Maj_surf_glycoprot_2_C"/>
</dbReference>
<reference evidence="4" key="1">
    <citation type="journal article" date="2016" name="Nat. Commun.">
        <title>Genome analysis of three Pneumocystis species reveals adaptation mechanisms to life exclusively in mammalian hosts.</title>
        <authorList>
            <person name="Ma L."/>
            <person name="Chen Z."/>
            <person name="Huang D.W."/>
            <person name="Kutty G."/>
            <person name="Ishihara M."/>
            <person name="Wang H."/>
            <person name="Abouelleil A."/>
            <person name="Bishop L."/>
            <person name="Davey E."/>
            <person name="Deng R."/>
            <person name="Deng X."/>
            <person name="Fan L."/>
            <person name="Fantoni G."/>
            <person name="Fitzgerald M."/>
            <person name="Gogineni E."/>
            <person name="Goldberg J.M."/>
            <person name="Handley G."/>
            <person name="Hu X."/>
            <person name="Huber C."/>
            <person name="Jiao X."/>
            <person name="Jones K."/>
            <person name="Levin J.Z."/>
            <person name="Liu Y."/>
            <person name="Macdonald P."/>
            <person name="Melnikov A."/>
            <person name="Raley C."/>
            <person name="Sassi M."/>
            <person name="Sherman B.T."/>
            <person name="Song X."/>
            <person name="Sykes S."/>
            <person name="Tran B."/>
            <person name="Walsh L."/>
            <person name="Xia Y."/>
            <person name="Yang J."/>
            <person name="Young S."/>
            <person name="Zeng Q."/>
            <person name="Zheng X."/>
            <person name="Stephens R."/>
            <person name="Nusbaum C."/>
            <person name="Birren B.W."/>
            <person name="Azadi P."/>
            <person name="Lempicki R.A."/>
            <person name="Cuomo C.A."/>
            <person name="Kovacs J.A."/>
        </authorList>
    </citation>
    <scope>NUCLEOTIDE SEQUENCE [LARGE SCALE GENOMIC DNA]</scope>
    <source>
        <strain evidence="4">RU7</strain>
    </source>
</reference>
<dbReference type="Proteomes" id="UP000053447">
    <property type="component" value="Unassembled WGS sequence"/>
</dbReference>
<protein>
    <recommendedName>
        <fullName evidence="2">Major surface glycoprotein 2 C-terminal domain-containing protein</fullName>
    </recommendedName>
</protein>
<organism evidence="3 4">
    <name type="scientific">Pneumocystis jirovecii (strain RU7)</name>
    <name type="common">Human pneumocystis pneumonia agent</name>
    <dbReference type="NCBI Taxonomy" id="1408657"/>
    <lineage>
        <taxon>Eukaryota</taxon>
        <taxon>Fungi</taxon>
        <taxon>Dikarya</taxon>
        <taxon>Ascomycota</taxon>
        <taxon>Taphrinomycotina</taxon>
        <taxon>Pneumocystomycetes</taxon>
        <taxon>Pneumocystaceae</taxon>
        <taxon>Pneumocystis</taxon>
    </lineage>
</organism>
<keyword evidence="4" id="KW-1185">Reference proteome</keyword>
<dbReference type="AlphaFoldDB" id="A0A0W4ZLB9"/>
<gene>
    <name evidence="3" type="ORF">T551_02433</name>
</gene>
<dbReference type="OrthoDB" id="10257471at2759"/>
<proteinExistence type="predicted"/>
<dbReference type="VEuPathDB" id="FungiDB:T551_02433"/>
<keyword evidence="1" id="KW-0175">Coiled coil</keyword>
<feature type="non-terminal residue" evidence="3">
    <location>
        <position position="1"/>
    </location>
</feature>
<name>A0A0W4ZLB9_PNEJ7</name>
<dbReference type="InterPro" id="IPR003330">
    <property type="entry name" value="MSG"/>
</dbReference>